<comment type="similarity">
    <text evidence="1">Belongs to the UPF0213 family.</text>
</comment>
<evidence type="ECO:0000259" key="2">
    <source>
        <dbReference type="PROSITE" id="PS50164"/>
    </source>
</evidence>
<dbReference type="InterPro" id="IPR000305">
    <property type="entry name" value="GIY-YIG_endonuc"/>
</dbReference>
<dbReference type="AlphaFoldDB" id="A0A7C4R2N9"/>
<dbReference type="PROSITE" id="PS50164">
    <property type="entry name" value="GIY_YIG"/>
    <property type="match status" value="1"/>
</dbReference>
<organism evidence="3">
    <name type="scientific">candidate division CPR3 bacterium</name>
    <dbReference type="NCBI Taxonomy" id="2268181"/>
    <lineage>
        <taxon>Bacteria</taxon>
        <taxon>Bacteria division CPR3</taxon>
    </lineage>
</organism>
<proteinExistence type="inferred from homology"/>
<dbReference type="SUPFAM" id="SSF82771">
    <property type="entry name" value="GIY-YIG endonuclease"/>
    <property type="match status" value="1"/>
</dbReference>
<dbReference type="PANTHER" id="PTHR34477">
    <property type="entry name" value="UPF0213 PROTEIN YHBQ"/>
    <property type="match status" value="1"/>
</dbReference>
<name>A0A7C4R2N9_UNCC3</name>
<comment type="caution">
    <text evidence="3">The sequence shown here is derived from an EMBL/GenBank/DDBJ whole genome shotgun (WGS) entry which is preliminary data.</text>
</comment>
<dbReference type="PANTHER" id="PTHR34477:SF1">
    <property type="entry name" value="UPF0213 PROTEIN YHBQ"/>
    <property type="match status" value="1"/>
</dbReference>
<dbReference type="InterPro" id="IPR050190">
    <property type="entry name" value="UPF0213_domain"/>
</dbReference>
<protein>
    <submittedName>
        <fullName evidence="3">GIY-YIG nuclease family protein</fullName>
    </submittedName>
</protein>
<sequence length="94" mass="11272">MDQWYLYILICKGDKLYTDIAKDVEARFELHKTGKGAKYTRANKPIKIVYTEEFKTRSRALKREAEIKKMNREEKDVLVSIKKINKKSAKRFWE</sequence>
<accession>A0A7C4R2N9</accession>
<dbReference type="EMBL" id="DSYQ01000013">
    <property type="protein sequence ID" value="HGT71182.1"/>
    <property type="molecule type" value="Genomic_DNA"/>
</dbReference>
<dbReference type="Gene3D" id="3.40.1440.10">
    <property type="entry name" value="GIY-YIG endonuclease"/>
    <property type="match status" value="1"/>
</dbReference>
<feature type="domain" description="GIY-YIG" evidence="2">
    <location>
        <begin position="2"/>
        <end position="77"/>
    </location>
</feature>
<dbReference type="InterPro" id="IPR035901">
    <property type="entry name" value="GIY-YIG_endonuc_sf"/>
</dbReference>
<evidence type="ECO:0000256" key="1">
    <source>
        <dbReference type="ARBA" id="ARBA00007435"/>
    </source>
</evidence>
<evidence type="ECO:0000313" key="3">
    <source>
        <dbReference type="EMBL" id="HGT71182.1"/>
    </source>
</evidence>
<reference evidence="3" key="1">
    <citation type="journal article" date="2020" name="mSystems">
        <title>Genome- and Community-Level Interaction Insights into Carbon Utilization and Element Cycling Functions of Hydrothermarchaeota in Hydrothermal Sediment.</title>
        <authorList>
            <person name="Zhou Z."/>
            <person name="Liu Y."/>
            <person name="Xu W."/>
            <person name="Pan J."/>
            <person name="Luo Z.H."/>
            <person name="Li M."/>
        </authorList>
    </citation>
    <scope>NUCLEOTIDE SEQUENCE [LARGE SCALE GENOMIC DNA]</scope>
    <source>
        <strain evidence="3">SpSt-579</strain>
    </source>
</reference>
<gene>
    <name evidence="3" type="ORF">ENT43_02905</name>
</gene>
<dbReference type="Pfam" id="PF01541">
    <property type="entry name" value="GIY-YIG"/>
    <property type="match status" value="1"/>
</dbReference>
<dbReference type="CDD" id="cd10456">
    <property type="entry name" value="GIY-YIG_UPF0213"/>
    <property type="match status" value="1"/>
</dbReference>